<dbReference type="KEGG" id="mlr:MELLADRAFT_101283"/>
<dbReference type="AlphaFoldDB" id="F4R483"/>
<name>F4R483_MELLP</name>
<evidence type="ECO:0000313" key="1">
    <source>
        <dbReference type="EMBL" id="EGG12761.1"/>
    </source>
</evidence>
<proteinExistence type="predicted"/>
<sequence length="219" mass="24657">MTILEGIRRYEQMPLRCTGIFKLSDEIIGFRRRDQIRVGYRSEAIVEGGLITHIPFAIIDESGEKMLKLSQYYKLDGEIVMDNFTAQQRLFLHRDSVVAINEQRLEPVDRIGVITFIGKGTVISTKEVKATSGEEGFSVARLQHRQWDMTALTWVDFTAEYVYDLEALGEDKAALIAKDNVVQLTGQGSSWSDWHGGWIIMVTNVSLVRSGVVRGACIA</sequence>
<dbReference type="InParanoid" id="F4R483"/>
<reference evidence="2" key="1">
    <citation type="journal article" date="2011" name="Proc. Natl. Acad. Sci. U.S.A.">
        <title>Obligate biotrophy features unraveled by the genomic analysis of rust fungi.</title>
        <authorList>
            <person name="Duplessis S."/>
            <person name="Cuomo C.A."/>
            <person name="Lin Y.-C."/>
            <person name="Aerts A."/>
            <person name="Tisserant E."/>
            <person name="Veneault-Fourrey C."/>
            <person name="Joly D.L."/>
            <person name="Hacquard S."/>
            <person name="Amselem J."/>
            <person name="Cantarel B.L."/>
            <person name="Chiu R."/>
            <person name="Coutinho P.M."/>
            <person name="Feau N."/>
            <person name="Field M."/>
            <person name="Frey P."/>
            <person name="Gelhaye E."/>
            <person name="Goldberg J."/>
            <person name="Grabherr M.G."/>
            <person name="Kodira C.D."/>
            <person name="Kohler A."/>
            <person name="Kuees U."/>
            <person name="Lindquist E.A."/>
            <person name="Lucas S.M."/>
            <person name="Mago R."/>
            <person name="Mauceli E."/>
            <person name="Morin E."/>
            <person name="Murat C."/>
            <person name="Pangilinan J.L."/>
            <person name="Park R."/>
            <person name="Pearson M."/>
            <person name="Quesneville H."/>
            <person name="Rouhier N."/>
            <person name="Sakthikumar S."/>
            <person name="Salamov A.A."/>
            <person name="Schmutz J."/>
            <person name="Selles B."/>
            <person name="Shapiro H."/>
            <person name="Tanguay P."/>
            <person name="Tuskan G.A."/>
            <person name="Henrissat B."/>
            <person name="Van de Peer Y."/>
            <person name="Rouze P."/>
            <person name="Ellis J.G."/>
            <person name="Dodds P.N."/>
            <person name="Schein J.E."/>
            <person name="Zhong S."/>
            <person name="Hamelin R.C."/>
            <person name="Grigoriev I.V."/>
            <person name="Szabo L.J."/>
            <person name="Martin F."/>
        </authorList>
    </citation>
    <scope>NUCLEOTIDE SEQUENCE [LARGE SCALE GENOMIC DNA]</scope>
    <source>
        <strain evidence="2">98AG31 / pathotype 3-4-7</strain>
    </source>
</reference>
<organism evidence="2">
    <name type="scientific">Melampsora larici-populina (strain 98AG31 / pathotype 3-4-7)</name>
    <name type="common">Poplar leaf rust fungus</name>
    <dbReference type="NCBI Taxonomy" id="747676"/>
    <lineage>
        <taxon>Eukaryota</taxon>
        <taxon>Fungi</taxon>
        <taxon>Dikarya</taxon>
        <taxon>Basidiomycota</taxon>
        <taxon>Pucciniomycotina</taxon>
        <taxon>Pucciniomycetes</taxon>
        <taxon>Pucciniales</taxon>
        <taxon>Melampsoraceae</taxon>
        <taxon>Melampsora</taxon>
    </lineage>
</organism>
<dbReference type="HOGENOM" id="CLU_1261769_0_0_1"/>
<keyword evidence="2" id="KW-1185">Reference proteome</keyword>
<dbReference type="GeneID" id="18921327"/>
<dbReference type="VEuPathDB" id="FungiDB:MELLADRAFT_101283"/>
<dbReference type="Proteomes" id="UP000001072">
    <property type="component" value="Unassembled WGS sequence"/>
</dbReference>
<dbReference type="EMBL" id="GL883090">
    <property type="protein sequence ID" value="EGG12761.1"/>
    <property type="molecule type" value="Genomic_DNA"/>
</dbReference>
<accession>F4R483</accession>
<protein>
    <submittedName>
        <fullName evidence="1">Uncharacterized protein</fullName>
    </submittedName>
</protein>
<dbReference type="RefSeq" id="XP_007403699.1">
    <property type="nucleotide sequence ID" value="XM_007403637.1"/>
</dbReference>
<dbReference type="OrthoDB" id="10512873at2759"/>
<gene>
    <name evidence="1" type="ORF">MELLADRAFT_101283</name>
</gene>
<evidence type="ECO:0000313" key="2">
    <source>
        <dbReference type="Proteomes" id="UP000001072"/>
    </source>
</evidence>